<dbReference type="RefSeq" id="WP_145140928.1">
    <property type="nucleotide sequence ID" value="NZ_VLKY01000005.1"/>
</dbReference>
<feature type="transmembrane region" description="Helical" evidence="6">
    <location>
        <begin position="71"/>
        <end position="90"/>
    </location>
</feature>
<dbReference type="OrthoDB" id="581870at2"/>
<dbReference type="EMBL" id="VLKY01000005">
    <property type="protein sequence ID" value="TWI54969.1"/>
    <property type="molecule type" value="Genomic_DNA"/>
</dbReference>
<comment type="subcellular location">
    <subcellularLocation>
        <location evidence="1">Cell membrane</location>
        <topology evidence="1">Multi-pass membrane protein</topology>
    </subcellularLocation>
</comment>
<dbReference type="Proteomes" id="UP000316905">
    <property type="component" value="Unassembled WGS sequence"/>
</dbReference>
<dbReference type="AlphaFoldDB" id="A0A562QE36"/>
<accession>A0A562QE36</accession>
<keyword evidence="3 6" id="KW-0812">Transmembrane</keyword>
<dbReference type="PANTHER" id="PTHR30086:SF20">
    <property type="entry name" value="ARGININE EXPORTER PROTEIN ARGO-RELATED"/>
    <property type="match status" value="1"/>
</dbReference>
<dbReference type="PANTHER" id="PTHR30086">
    <property type="entry name" value="ARGININE EXPORTER PROTEIN ARGO"/>
    <property type="match status" value="1"/>
</dbReference>
<feature type="transmembrane region" description="Helical" evidence="6">
    <location>
        <begin position="40"/>
        <end position="64"/>
    </location>
</feature>
<name>A0A562QE36_9PSED</name>
<comment type="caution">
    <text evidence="7">The sequence shown here is derived from an EMBL/GenBank/DDBJ whole genome shotgun (WGS) entry which is preliminary data.</text>
</comment>
<proteinExistence type="predicted"/>
<evidence type="ECO:0000256" key="3">
    <source>
        <dbReference type="ARBA" id="ARBA00022692"/>
    </source>
</evidence>
<evidence type="ECO:0000256" key="6">
    <source>
        <dbReference type="SAM" id="Phobius"/>
    </source>
</evidence>
<keyword evidence="5 6" id="KW-0472">Membrane</keyword>
<evidence type="ECO:0000313" key="8">
    <source>
        <dbReference type="Proteomes" id="UP000316905"/>
    </source>
</evidence>
<dbReference type="GO" id="GO:0005886">
    <property type="term" value="C:plasma membrane"/>
    <property type="evidence" value="ECO:0007669"/>
    <property type="project" value="UniProtKB-SubCell"/>
</dbReference>
<dbReference type="Pfam" id="PF01810">
    <property type="entry name" value="LysE"/>
    <property type="match status" value="1"/>
</dbReference>
<dbReference type="GO" id="GO:0015171">
    <property type="term" value="F:amino acid transmembrane transporter activity"/>
    <property type="evidence" value="ECO:0007669"/>
    <property type="project" value="TreeGrafter"/>
</dbReference>
<evidence type="ECO:0000256" key="4">
    <source>
        <dbReference type="ARBA" id="ARBA00022989"/>
    </source>
</evidence>
<organism evidence="7 8">
    <name type="scientific">Pseudomonas duriflava</name>
    <dbReference type="NCBI Taxonomy" id="459528"/>
    <lineage>
        <taxon>Bacteria</taxon>
        <taxon>Pseudomonadati</taxon>
        <taxon>Pseudomonadota</taxon>
        <taxon>Gammaproteobacteria</taxon>
        <taxon>Pseudomonadales</taxon>
        <taxon>Pseudomonadaceae</taxon>
        <taxon>Pseudomonas</taxon>
    </lineage>
</organism>
<feature type="transmembrane region" description="Helical" evidence="6">
    <location>
        <begin position="183"/>
        <end position="200"/>
    </location>
</feature>
<evidence type="ECO:0000256" key="1">
    <source>
        <dbReference type="ARBA" id="ARBA00004651"/>
    </source>
</evidence>
<keyword evidence="2" id="KW-1003">Cell membrane</keyword>
<evidence type="ECO:0000313" key="7">
    <source>
        <dbReference type="EMBL" id="TWI54969.1"/>
    </source>
</evidence>
<keyword evidence="8" id="KW-1185">Reference proteome</keyword>
<gene>
    <name evidence="7" type="ORF">IQ22_01876</name>
</gene>
<reference evidence="7 8" key="1">
    <citation type="journal article" date="2015" name="Stand. Genomic Sci.">
        <title>Genomic Encyclopedia of Bacterial and Archaeal Type Strains, Phase III: the genomes of soil and plant-associated and newly described type strains.</title>
        <authorList>
            <person name="Whitman W.B."/>
            <person name="Woyke T."/>
            <person name="Klenk H.P."/>
            <person name="Zhou Y."/>
            <person name="Lilburn T.G."/>
            <person name="Beck B.J."/>
            <person name="De Vos P."/>
            <person name="Vandamme P."/>
            <person name="Eisen J.A."/>
            <person name="Garrity G."/>
            <person name="Hugenholtz P."/>
            <person name="Kyrpides N.C."/>
        </authorList>
    </citation>
    <scope>NUCLEOTIDE SEQUENCE [LARGE SCALE GENOMIC DNA]</scope>
    <source>
        <strain evidence="7 8">CGMCC 1.6858</strain>
    </source>
</reference>
<evidence type="ECO:0000256" key="5">
    <source>
        <dbReference type="ARBA" id="ARBA00023136"/>
    </source>
</evidence>
<protein>
    <submittedName>
        <fullName evidence="7">Chemosensory pili system protein ChpE</fullName>
    </submittedName>
</protein>
<dbReference type="InterPro" id="IPR001123">
    <property type="entry name" value="LeuE-type"/>
</dbReference>
<evidence type="ECO:0000256" key="2">
    <source>
        <dbReference type="ARBA" id="ARBA00022475"/>
    </source>
</evidence>
<keyword evidence="4 6" id="KW-1133">Transmembrane helix</keyword>
<sequence length="203" mass="21067">MLMIVMSAALFGFIFCLSPGAVLAETLRRGLQGGFRPALYVQLGSLIGDALWALLGLAGISILLMEPAIRTPLAVVCAIYLTWLGFRSMYEAWRLPAPTDEASPQTAGAFLTGALISLTNPKNIVYWGALGSALAGIVGDTPGTGQLAAFFGGFMAASVTSCFISAGLAAWLGRTVSPRGHRISHGVCGVALLVLALLALNGR</sequence>
<feature type="transmembrane region" description="Helical" evidence="6">
    <location>
        <begin position="147"/>
        <end position="171"/>
    </location>
</feature>